<reference evidence="4" key="1">
    <citation type="submission" date="2023-09" db="EMBL/GenBank/DDBJ databases">
        <authorList>
            <person name="Zhang C."/>
        </authorList>
    </citation>
    <scope>NUCLEOTIDE SEQUENCE [LARGE SCALE GENOMIC DNA]</scope>
    <source>
        <strain evidence="4">SQ345</strain>
    </source>
</reference>
<gene>
    <name evidence="3" type="ORF">RI845_06010</name>
</gene>
<feature type="region of interest" description="Disordered" evidence="1">
    <location>
        <begin position="29"/>
        <end position="59"/>
    </location>
</feature>
<protein>
    <recommendedName>
        <fullName evidence="5">Biopolymer transporter Tol</fullName>
    </recommendedName>
</protein>
<dbReference type="RefSeq" id="WP_348388842.1">
    <property type="nucleotide sequence ID" value="NZ_CP134146.1"/>
</dbReference>
<keyword evidence="4" id="KW-1185">Reference proteome</keyword>
<keyword evidence="2" id="KW-0732">Signal</keyword>
<sequence>MKLISIYMVVLLTTLTMSSKSYAHDKQPVLEGPYVGQNPPGSTPKAFAPKGHSKEHRDGSGFFSPDMKEFYFTRRHKDGKWSLITFTLENNQWHESLVGPRVGRPILTPDGKTMHLGKRFMERTENGWSEVKSHGPVFEDFRIMRLMSSSNGTYYFDEATESGPIRYSRLIDGKHEKPKAVNIDFGDWNAHPFIAPDESYLLWDDQGNNGYGGSDLYISFRQKDGSWGAAINLGETINTNGNEGGPIVTPDGKYLFFNRYVSEENAGMYWVDAQIIETLRPKQ</sequence>
<dbReference type="InterPro" id="IPR011659">
    <property type="entry name" value="WD40"/>
</dbReference>
<dbReference type="SUPFAM" id="SSF82171">
    <property type="entry name" value="DPP6 N-terminal domain-like"/>
    <property type="match status" value="1"/>
</dbReference>
<evidence type="ECO:0000313" key="3">
    <source>
        <dbReference type="EMBL" id="WNC69699.1"/>
    </source>
</evidence>
<organism evidence="3 4">
    <name type="scientific">Thalassotalea nanhaiensis</name>
    <dbReference type="NCBI Taxonomy" id="3065648"/>
    <lineage>
        <taxon>Bacteria</taxon>
        <taxon>Pseudomonadati</taxon>
        <taxon>Pseudomonadota</taxon>
        <taxon>Gammaproteobacteria</taxon>
        <taxon>Alteromonadales</taxon>
        <taxon>Colwelliaceae</taxon>
        <taxon>Thalassotalea</taxon>
    </lineage>
</organism>
<proteinExistence type="predicted"/>
<name>A0ABY9TM89_9GAMM</name>
<dbReference type="EMBL" id="CP134146">
    <property type="protein sequence ID" value="WNC69699.1"/>
    <property type="molecule type" value="Genomic_DNA"/>
</dbReference>
<feature type="chain" id="PRO_5047313745" description="Biopolymer transporter Tol" evidence="2">
    <location>
        <begin position="24"/>
        <end position="283"/>
    </location>
</feature>
<dbReference type="Pfam" id="PF07676">
    <property type="entry name" value="PD40"/>
    <property type="match status" value="1"/>
</dbReference>
<evidence type="ECO:0000313" key="4">
    <source>
        <dbReference type="Proteomes" id="UP001248581"/>
    </source>
</evidence>
<evidence type="ECO:0000256" key="2">
    <source>
        <dbReference type="SAM" id="SignalP"/>
    </source>
</evidence>
<feature type="signal peptide" evidence="2">
    <location>
        <begin position="1"/>
        <end position="23"/>
    </location>
</feature>
<dbReference type="Proteomes" id="UP001248581">
    <property type="component" value="Chromosome"/>
</dbReference>
<accession>A0ABY9TM89</accession>
<evidence type="ECO:0000256" key="1">
    <source>
        <dbReference type="SAM" id="MobiDB-lite"/>
    </source>
</evidence>
<evidence type="ECO:0008006" key="5">
    <source>
        <dbReference type="Google" id="ProtNLM"/>
    </source>
</evidence>